<evidence type="ECO:0000313" key="7">
    <source>
        <dbReference type="EMBL" id="CAI9945678.1"/>
    </source>
</evidence>
<dbReference type="GO" id="GO:0012505">
    <property type="term" value="C:endomembrane system"/>
    <property type="evidence" value="ECO:0007669"/>
    <property type="project" value="TreeGrafter"/>
</dbReference>
<sequence length="320" mass="36209">MEPAILDLSDLSDHPSERSAPEFDQKQQQAPSQKDLSQKARQKLTKQSNYFKEQLSVLDQYFQVAESSIKELRSTTDLQQQNEVDKKADKKRRQALNAGQAALNAVNDNLKPLQNILDQQKHIEEKEWETNPKLYGTYTADFRIQQELLQAASKKFVAVCHSFSEASMGTKAALEQKVKRIFRLVNSSLSDQQIDQVLEAEGPEALQQMMTMSSNQYDAILLNAKEKHQTCVNINRTAQEIKQMTLDFAALVQQQSETIDRIEQQVCMARENVQEGIKNLQKANDHARKAKRCMCFGICLLAVGAVVVLLIVMGVIKAIK</sequence>
<dbReference type="Gene3D" id="1.20.58.70">
    <property type="match status" value="1"/>
</dbReference>
<evidence type="ECO:0000256" key="3">
    <source>
        <dbReference type="SAM" id="MobiDB-lite"/>
    </source>
</evidence>
<keyword evidence="4" id="KW-0472">Membrane</keyword>
<feature type="region of interest" description="Disordered" evidence="3">
    <location>
        <begin position="1"/>
        <end position="45"/>
    </location>
</feature>
<accession>A0AA86R2W2</accession>
<proteinExistence type="inferred from homology"/>
<feature type="compositionally biased region" description="Polar residues" evidence="3">
    <location>
        <begin position="26"/>
        <end position="35"/>
    </location>
</feature>
<feature type="domain" description="T-SNARE coiled-coil homology" evidence="5">
    <location>
        <begin position="221"/>
        <end position="283"/>
    </location>
</feature>
<dbReference type="InterPro" id="IPR010989">
    <property type="entry name" value="SNARE"/>
</dbReference>
<comment type="subcellular location">
    <subcellularLocation>
        <location evidence="1">Membrane</location>
        <topology evidence="1">Single-pass type IV membrane protein</topology>
    </subcellularLocation>
</comment>
<reference evidence="9 12" key="2">
    <citation type="submission" date="2024-07" db="EMBL/GenBank/DDBJ databases">
        <authorList>
            <person name="Akdeniz Z."/>
        </authorList>
    </citation>
    <scope>NUCLEOTIDE SEQUENCE [LARGE SCALE GENOMIC DNA]</scope>
</reference>
<dbReference type="PANTHER" id="PTHR19957:SF307">
    <property type="entry name" value="PROTEIN SSO1-RELATED"/>
    <property type="match status" value="1"/>
</dbReference>
<dbReference type="EMBL" id="CAXDID020000218">
    <property type="protein sequence ID" value="CAL6058106.1"/>
    <property type="molecule type" value="Genomic_DNA"/>
</dbReference>
<dbReference type="SUPFAM" id="SSF47661">
    <property type="entry name" value="t-snare proteins"/>
    <property type="match status" value="1"/>
</dbReference>
<dbReference type="EMBL" id="CAXDID020000027">
    <property type="protein sequence ID" value="CAL5991502.1"/>
    <property type="molecule type" value="Genomic_DNA"/>
</dbReference>
<protein>
    <submittedName>
        <fullName evidence="8">Syntaxin 1A</fullName>
    </submittedName>
    <submittedName>
        <fullName evidence="9">Syntaxin_1A</fullName>
    </submittedName>
</protein>
<keyword evidence="12" id="KW-1185">Reference proteome</keyword>
<evidence type="ECO:0000313" key="8">
    <source>
        <dbReference type="EMBL" id="CAI9965192.1"/>
    </source>
</evidence>
<organism evidence="8">
    <name type="scientific">Hexamita inflata</name>
    <dbReference type="NCBI Taxonomy" id="28002"/>
    <lineage>
        <taxon>Eukaryota</taxon>
        <taxon>Metamonada</taxon>
        <taxon>Diplomonadida</taxon>
        <taxon>Hexamitidae</taxon>
        <taxon>Hexamitinae</taxon>
        <taxon>Hexamita</taxon>
    </lineage>
</organism>
<evidence type="ECO:0000256" key="1">
    <source>
        <dbReference type="ARBA" id="ARBA00004211"/>
    </source>
</evidence>
<evidence type="ECO:0000313" key="6">
    <source>
        <dbReference type="EMBL" id="CAI9921587.1"/>
    </source>
</evidence>
<dbReference type="EMBL" id="CATOUU010000226">
    <property type="protein sequence ID" value="CAI9921587.1"/>
    <property type="molecule type" value="Genomic_DNA"/>
</dbReference>
<dbReference type="EMBL" id="CATOUU010000985">
    <property type="protein sequence ID" value="CAI9965192.1"/>
    <property type="molecule type" value="Genomic_DNA"/>
</dbReference>
<dbReference type="GO" id="GO:0006906">
    <property type="term" value="P:vesicle fusion"/>
    <property type="evidence" value="ECO:0007669"/>
    <property type="project" value="TreeGrafter"/>
</dbReference>
<dbReference type="AlphaFoldDB" id="A0AA86R2W2"/>
<comment type="similarity">
    <text evidence="2">Belongs to the syntaxin family.</text>
</comment>
<evidence type="ECO:0000313" key="10">
    <source>
        <dbReference type="EMBL" id="CAL6012605.1"/>
    </source>
</evidence>
<reference evidence="8" key="1">
    <citation type="submission" date="2023-06" db="EMBL/GenBank/DDBJ databases">
        <authorList>
            <person name="Kurt Z."/>
        </authorList>
    </citation>
    <scope>NUCLEOTIDE SEQUENCE</scope>
</reference>
<evidence type="ECO:0000256" key="4">
    <source>
        <dbReference type="SAM" id="Phobius"/>
    </source>
</evidence>
<evidence type="ECO:0000256" key="2">
    <source>
        <dbReference type="ARBA" id="ARBA00009063"/>
    </source>
</evidence>
<dbReference type="GO" id="GO:0006887">
    <property type="term" value="P:exocytosis"/>
    <property type="evidence" value="ECO:0007669"/>
    <property type="project" value="TreeGrafter"/>
</dbReference>
<evidence type="ECO:0000313" key="12">
    <source>
        <dbReference type="Proteomes" id="UP001642409"/>
    </source>
</evidence>
<dbReference type="EMBL" id="CATOUU010000747">
    <property type="protein sequence ID" value="CAI9945678.1"/>
    <property type="molecule type" value="Genomic_DNA"/>
</dbReference>
<dbReference type="GO" id="GO:0031201">
    <property type="term" value="C:SNARE complex"/>
    <property type="evidence" value="ECO:0007669"/>
    <property type="project" value="TreeGrafter"/>
</dbReference>
<keyword evidence="4" id="KW-0812">Transmembrane</keyword>
<dbReference type="GO" id="GO:0000149">
    <property type="term" value="F:SNARE binding"/>
    <property type="evidence" value="ECO:0007669"/>
    <property type="project" value="TreeGrafter"/>
</dbReference>
<gene>
    <name evidence="9" type="ORF">HINF_LOCUS12129</name>
    <name evidence="10" type="ORF">HINF_LOCUS23388</name>
    <name evidence="7" type="ORF">HINF_LOCUS33323</name>
    <name evidence="11" type="ORF">HINF_LOCUS47996</name>
    <name evidence="8" type="ORF">HINF_LOCUS52837</name>
    <name evidence="6" type="ORF">HINF_LOCUS9232</name>
</gene>
<evidence type="ECO:0000259" key="5">
    <source>
        <dbReference type="PROSITE" id="PS50192"/>
    </source>
</evidence>
<dbReference type="InterPro" id="IPR045242">
    <property type="entry name" value="Syntaxin"/>
</dbReference>
<dbReference type="EMBL" id="CAXDID020000066">
    <property type="protein sequence ID" value="CAL6012605.1"/>
    <property type="molecule type" value="Genomic_DNA"/>
</dbReference>
<feature type="transmembrane region" description="Helical" evidence="4">
    <location>
        <begin position="293"/>
        <end position="316"/>
    </location>
</feature>
<evidence type="ECO:0000313" key="11">
    <source>
        <dbReference type="EMBL" id="CAL6058106.1"/>
    </source>
</evidence>
<evidence type="ECO:0000313" key="9">
    <source>
        <dbReference type="EMBL" id="CAL5991502.1"/>
    </source>
</evidence>
<dbReference type="Proteomes" id="UP001642409">
    <property type="component" value="Unassembled WGS sequence"/>
</dbReference>
<keyword evidence="4" id="KW-1133">Transmembrane helix</keyword>
<dbReference type="GO" id="GO:0048278">
    <property type="term" value="P:vesicle docking"/>
    <property type="evidence" value="ECO:0007669"/>
    <property type="project" value="TreeGrafter"/>
</dbReference>
<dbReference type="Pfam" id="PF05739">
    <property type="entry name" value="SNARE"/>
    <property type="match status" value="1"/>
</dbReference>
<dbReference type="GO" id="GO:0005484">
    <property type="term" value="F:SNAP receptor activity"/>
    <property type="evidence" value="ECO:0007669"/>
    <property type="project" value="TreeGrafter"/>
</dbReference>
<dbReference type="GO" id="GO:0006886">
    <property type="term" value="P:intracellular protein transport"/>
    <property type="evidence" value="ECO:0007669"/>
    <property type="project" value="TreeGrafter"/>
</dbReference>
<feature type="compositionally biased region" description="Basic and acidic residues" evidence="3">
    <location>
        <begin position="11"/>
        <end position="25"/>
    </location>
</feature>
<dbReference type="SMART" id="SM00397">
    <property type="entry name" value="t_SNARE"/>
    <property type="match status" value="1"/>
</dbReference>
<name>A0AA86R2W2_9EUKA</name>
<dbReference type="PROSITE" id="PS50192">
    <property type="entry name" value="T_SNARE"/>
    <property type="match status" value="1"/>
</dbReference>
<dbReference type="GO" id="GO:0005886">
    <property type="term" value="C:plasma membrane"/>
    <property type="evidence" value="ECO:0007669"/>
    <property type="project" value="TreeGrafter"/>
</dbReference>
<comment type="caution">
    <text evidence="8">The sequence shown here is derived from an EMBL/GenBank/DDBJ whole genome shotgun (WGS) entry which is preliminary data.</text>
</comment>
<dbReference type="PANTHER" id="PTHR19957">
    <property type="entry name" value="SYNTAXIN"/>
    <property type="match status" value="1"/>
</dbReference>
<dbReference type="InterPro" id="IPR000727">
    <property type="entry name" value="T_SNARE_dom"/>
</dbReference>